<feature type="compositionally biased region" description="Low complexity" evidence="6">
    <location>
        <begin position="280"/>
        <end position="291"/>
    </location>
</feature>
<dbReference type="Gene3D" id="3.40.50.300">
    <property type="entry name" value="P-loop containing nucleotide triphosphate hydrolases"/>
    <property type="match status" value="2"/>
</dbReference>
<gene>
    <name evidence="8" type="ORF">CVT24_006413</name>
</gene>
<keyword evidence="2" id="KW-0238">DNA-binding</keyword>
<protein>
    <recommendedName>
        <fullName evidence="5">DNA 3'-5' helicase</fullName>
        <ecNumber evidence="5">5.6.2.4</ecNumber>
    </recommendedName>
</protein>
<evidence type="ECO:0000256" key="2">
    <source>
        <dbReference type="ARBA" id="ARBA00023125"/>
    </source>
</evidence>
<dbReference type="SUPFAM" id="SSF52540">
    <property type="entry name" value="P-loop containing nucleoside triphosphate hydrolases"/>
    <property type="match status" value="1"/>
</dbReference>
<comment type="caution">
    <text evidence="8">The sequence shown here is derived from an EMBL/GenBank/DDBJ whole genome shotgun (WGS) entry which is preliminary data.</text>
</comment>
<dbReference type="GO" id="GO:0000724">
    <property type="term" value="P:double-strand break repair via homologous recombination"/>
    <property type="evidence" value="ECO:0007669"/>
    <property type="project" value="TreeGrafter"/>
</dbReference>
<dbReference type="InterPro" id="IPR027417">
    <property type="entry name" value="P-loop_NTPase"/>
</dbReference>
<dbReference type="GO" id="GO:0043138">
    <property type="term" value="F:3'-5' DNA helicase activity"/>
    <property type="evidence" value="ECO:0007669"/>
    <property type="project" value="UniProtKB-EC"/>
</dbReference>
<dbReference type="GO" id="GO:0005737">
    <property type="term" value="C:cytoplasm"/>
    <property type="evidence" value="ECO:0007669"/>
    <property type="project" value="TreeGrafter"/>
</dbReference>
<organism evidence="8 9">
    <name type="scientific">Panaeolus cyanescens</name>
    <dbReference type="NCBI Taxonomy" id="181874"/>
    <lineage>
        <taxon>Eukaryota</taxon>
        <taxon>Fungi</taxon>
        <taxon>Dikarya</taxon>
        <taxon>Basidiomycota</taxon>
        <taxon>Agaricomycotina</taxon>
        <taxon>Agaricomycetes</taxon>
        <taxon>Agaricomycetidae</taxon>
        <taxon>Agaricales</taxon>
        <taxon>Agaricineae</taxon>
        <taxon>Galeropsidaceae</taxon>
        <taxon>Panaeolus</taxon>
    </lineage>
</organism>
<reference evidence="8 9" key="1">
    <citation type="journal article" date="2018" name="Evol. Lett.">
        <title>Horizontal gene cluster transfer increased hallucinogenic mushroom diversity.</title>
        <authorList>
            <person name="Reynolds H.T."/>
            <person name="Vijayakumar V."/>
            <person name="Gluck-Thaler E."/>
            <person name="Korotkin H.B."/>
            <person name="Matheny P.B."/>
            <person name="Slot J.C."/>
        </authorList>
    </citation>
    <scope>NUCLEOTIDE SEQUENCE [LARGE SCALE GENOMIC DNA]</scope>
    <source>
        <strain evidence="8 9">2629</strain>
    </source>
</reference>
<evidence type="ECO:0000256" key="3">
    <source>
        <dbReference type="ARBA" id="ARBA00023235"/>
    </source>
</evidence>
<dbReference type="PANTHER" id="PTHR13710:SF105">
    <property type="entry name" value="ATP-DEPENDENT DNA HELICASE Q1"/>
    <property type="match status" value="1"/>
</dbReference>
<keyword evidence="3" id="KW-0413">Isomerase</keyword>
<dbReference type="AlphaFoldDB" id="A0A409X579"/>
<comment type="catalytic activity">
    <reaction evidence="4">
        <text>Couples ATP hydrolysis with the unwinding of duplex DNA by translocating in the 3'-5' direction.</text>
        <dbReference type="EC" id="5.6.2.4"/>
    </reaction>
</comment>
<feature type="region of interest" description="Disordered" evidence="6">
    <location>
        <begin position="256"/>
        <end position="291"/>
    </location>
</feature>
<dbReference type="PROSITE" id="PS51194">
    <property type="entry name" value="HELICASE_CTER"/>
    <property type="match status" value="1"/>
</dbReference>
<evidence type="ECO:0000259" key="7">
    <source>
        <dbReference type="PROSITE" id="PS51194"/>
    </source>
</evidence>
<dbReference type="OrthoDB" id="10261556at2759"/>
<evidence type="ECO:0000256" key="1">
    <source>
        <dbReference type="ARBA" id="ARBA00005446"/>
    </source>
</evidence>
<dbReference type="InterPro" id="IPR001650">
    <property type="entry name" value="Helicase_C-like"/>
</dbReference>
<proteinExistence type="inferred from homology"/>
<evidence type="ECO:0000256" key="6">
    <source>
        <dbReference type="SAM" id="MobiDB-lite"/>
    </source>
</evidence>
<accession>A0A409X579</accession>
<sequence length="598" mass="67789">MGDKRFQDLWQNKNFTSKLLNISIDEGHCITEWGKTFRPEYRRLVELQWLLPTHIHYHIVSATMSESVVDDIIKTFRMDPSKLHIIRRSNDRPNIQLNIQEMKYSAGSCRDVEEILRTRVWDMDEGKRPLFMVFADSRQETEHGTEIGWEGLPKEMQKRMIWFHSGMTSHWREEAIQKMRDGEIFGGWFTDAGGMGLDLPNVELVIQYRYVDSLSTLVQRFGRGARGAGTSATAIYLVEPLYFDYRKKNGEVVGGRKRKNRNIDTKQPRKKKKTTLVAAEPTSVEPSTESTTPIWPTALPARHSLTLEAYETFAMDLFVNAVMRGVCLRRIIDEYFANNKEGNDHAPCCDRCQVVSPTASRCCSFCNMALISSSMPLNPVSFVNETSESLETALSAPKQSKPRKFNPKTEFKMDKHDEQLYQLLIEWREGEALNLMGGKVDMWYGPQFFFSDDLLHRIVMLAHHAKLDTPEAFAQQVQWRDSAKYAPAILQLINTHRTTVMAVRASEKQSQAAASTTATDVQSNTRKTNGARHCKSCRLAGLPSMGHIASNKNCPSQKKAIVYAENHPLSSGNPPVIPQTPVRQLTCGKCGIVGHIGA</sequence>
<evidence type="ECO:0000256" key="5">
    <source>
        <dbReference type="ARBA" id="ARBA00034808"/>
    </source>
</evidence>
<dbReference type="SMART" id="SM00490">
    <property type="entry name" value="HELICc"/>
    <property type="match status" value="1"/>
</dbReference>
<evidence type="ECO:0000313" key="8">
    <source>
        <dbReference type="EMBL" id="PPQ85891.1"/>
    </source>
</evidence>
<dbReference type="PANTHER" id="PTHR13710">
    <property type="entry name" value="DNA HELICASE RECQ FAMILY MEMBER"/>
    <property type="match status" value="1"/>
</dbReference>
<keyword evidence="9" id="KW-1185">Reference proteome</keyword>
<name>A0A409X579_9AGAR</name>
<feature type="domain" description="Helicase C-terminal" evidence="7">
    <location>
        <begin position="115"/>
        <end position="274"/>
    </location>
</feature>
<evidence type="ECO:0000313" key="9">
    <source>
        <dbReference type="Proteomes" id="UP000284842"/>
    </source>
</evidence>
<dbReference type="GO" id="GO:0005694">
    <property type="term" value="C:chromosome"/>
    <property type="evidence" value="ECO:0007669"/>
    <property type="project" value="TreeGrafter"/>
</dbReference>
<dbReference type="EC" id="5.6.2.4" evidence="5"/>
<dbReference type="GO" id="GO:0009378">
    <property type="term" value="F:four-way junction helicase activity"/>
    <property type="evidence" value="ECO:0007669"/>
    <property type="project" value="TreeGrafter"/>
</dbReference>
<dbReference type="Proteomes" id="UP000284842">
    <property type="component" value="Unassembled WGS sequence"/>
</dbReference>
<dbReference type="STRING" id="181874.A0A409X579"/>
<comment type="similarity">
    <text evidence="1">Belongs to the helicase family. RecQ subfamily.</text>
</comment>
<dbReference type="InParanoid" id="A0A409X579"/>
<dbReference type="GO" id="GO:0003677">
    <property type="term" value="F:DNA binding"/>
    <property type="evidence" value="ECO:0007669"/>
    <property type="project" value="UniProtKB-KW"/>
</dbReference>
<dbReference type="Pfam" id="PF00271">
    <property type="entry name" value="Helicase_C"/>
    <property type="match status" value="1"/>
</dbReference>
<evidence type="ECO:0000256" key="4">
    <source>
        <dbReference type="ARBA" id="ARBA00034617"/>
    </source>
</evidence>
<dbReference type="EMBL" id="NHTK01004605">
    <property type="protein sequence ID" value="PPQ85891.1"/>
    <property type="molecule type" value="Genomic_DNA"/>
</dbReference>